<protein>
    <submittedName>
        <fullName evidence="3">Uncharacterized protein</fullName>
    </submittedName>
</protein>
<organism evidence="3 4">
    <name type="scientific">Pseudorhodoplanes sinuspersici</name>
    <dbReference type="NCBI Taxonomy" id="1235591"/>
    <lineage>
        <taxon>Bacteria</taxon>
        <taxon>Pseudomonadati</taxon>
        <taxon>Pseudomonadota</taxon>
        <taxon>Alphaproteobacteria</taxon>
        <taxon>Hyphomicrobiales</taxon>
        <taxon>Pseudorhodoplanes</taxon>
    </lineage>
</organism>
<reference evidence="3 4" key="1">
    <citation type="submission" date="2017-05" db="EMBL/GenBank/DDBJ databases">
        <title>Full genome sequence of Pseudorhodoplanes sinuspersici.</title>
        <authorList>
            <person name="Dastgheib S.M.M."/>
            <person name="Shavandi M."/>
            <person name="Tirandaz H."/>
        </authorList>
    </citation>
    <scope>NUCLEOTIDE SEQUENCE [LARGE SCALE GENOMIC DNA]</scope>
    <source>
        <strain evidence="3 4">RIPI110</strain>
    </source>
</reference>
<feature type="region of interest" description="Disordered" evidence="1">
    <location>
        <begin position="31"/>
        <end position="125"/>
    </location>
</feature>
<keyword evidence="2" id="KW-0732">Signal</keyword>
<dbReference type="PROSITE" id="PS51257">
    <property type="entry name" value="PROKAR_LIPOPROTEIN"/>
    <property type="match status" value="1"/>
</dbReference>
<keyword evidence="4" id="KW-1185">Reference proteome</keyword>
<proteinExistence type="predicted"/>
<evidence type="ECO:0000256" key="2">
    <source>
        <dbReference type="SAM" id="SignalP"/>
    </source>
</evidence>
<evidence type="ECO:0000313" key="3">
    <source>
        <dbReference type="EMBL" id="ARP98404.1"/>
    </source>
</evidence>
<feature type="compositionally biased region" description="Polar residues" evidence="1">
    <location>
        <begin position="89"/>
        <end position="103"/>
    </location>
</feature>
<evidence type="ECO:0000313" key="4">
    <source>
        <dbReference type="Proteomes" id="UP000194137"/>
    </source>
</evidence>
<sequence>MMLLRAASALMIVIACCGIAAAADLEVLPKGHPKKHSAVPTRPVIPRTPMHPGPVLPAPAPQAPTPQTPAPQTPAVPTPEPEQVPQQPSRLQSPQAPADQGQTAPDGDKRLNDLQPPALPAPSDRESWWQKVVRNAPHCRTFSDGCRTCDATFTCSSMPIACQPKEFVCTDPASPPSK</sequence>
<name>A0A1W6ZNP3_9HYPH</name>
<dbReference type="KEGG" id="psin:CAK95_04340"/>
<dbReference type="EMBL" id="CP021112">
    <property type="protein sequence ID" value="ARP98404.1"/>
    <property type="molecule type" value="Genomic_DNA"/>
</dbReference>
<dbReference type="AlphaFoldDB" id="A0A1W6ZNP3"/>
<dbReference type="RefSeq" id="WP_086086822.1">
    <property type="nucleotide sequence ID" value="NZ_CP021112.1"/>
</dbReference>
<feature type="chain" id="PRO_5012371122" evidence="2">
    <location>
        <begin position="23"/>
        <end position="178"/>
    </location>
</feature>
<accession>A0A1W6ZNP3</accession>
<dbReference type="Proteomes" id="UP000194137">
    <property type="component" value="Chromosome"/>
</dbReference>
<evidence type="ECO:0000256" key="1">
    <source>
        <dbReference type="SAM" id="MobiDB-lite"/>
    </source>
</evidence>
<gene>
    <name evidence="3" type="ORF">CAK95_04340</name>
</gene>
<feature type="compositionally biased region" description="Pro residues" evidence="1">
    <location>
        <begin position="49"/>
        <end position="82"/>
    </location>
</feature>
<dbReference type="STRING" id="1235591.CAK95_04340"/>
<feature type="signal peptide" evidence="2">
    <location>
        <begin position="1"/>
        <end position="22"/>
    </location>
</feature>